<dbReference type="Gene3D" id="3.50.50.100">
    <property type="match status" value="1"/>
</dbReference>
<feature type="domain" description="FAD/NAD(P)-binding" evidence="5">
    <location>
        <begin position="3"/>
        <end position="293"/>
    </location>
</feature>
<gene>
    <name evidence="6" type="ORF">C7C56_019785</name>
</gene>
<dbReference type="AlphaFoldDB" id="A0A2U2HGM7"/>
<evidence type="ECO:0000256" key="3">
    <source>
        <dbReference type="ARBA" id="ARBA00022827"/>
    </source>
</evidence>
<dbReference type="GO" id="GO:0003955">
    <property type="term" value="F:NAD(P)H dehydrogenase (quinone) activity"/>
    <property type="evidence" value="ECO:0007669"/>
    <property type="project" value="TreeGrafter"/>
</dbReference>
<comment type="caution">
    <text evidence="6">The sequence shown here is derived from an EMBL/GenBank/DDBJ whole genome shotgun (WGS) entry which is preliminary data.</text>
</comment>
<dbReference type="Pfam" id="PF07992">
    <property type="entry name" value="Pyr_redox_2"/>
    <property type="match status" value="1"/>
</dbReference>
<reference evidence="6 7" key="1">
    <citation type="submission" date="2018-04" db="EMBL/GenBank/DDBJ databases">
        <title>Massilia violaceinigra sp. nov., a novel purple-pigmented bacterium isolated from Tianshan glacier, Xinjiang, China.</title>
        <authorList>
            <person name="Wang H."/>
        </authorList>
    </citation>
    <scope>NUCLEOTIDE SEQUENCE [LARGE SCALE GENOMIC DNA]</scope>
    <source>
        <strain evidence="6 7">B448-2</strain>
    </source>
</reference>
<dbReference type="OrthoDB" id="9767928at2"/>
<name>A0A2U2HGM7_9BURK</name>
<evidence type="ECO:0000313" key="6">
    <source>
        <dbReference type="EMBL" id="PWF44032.1"/>
    </source>
</evidence>
<sequence length="375" mass="40030">MKRLVLVGAGHAHARVLRDFARDAPHGIALTLVSPAPLAPYSGMVPGWMAGHYRWDECCIDFARLCRLAGATLRIGMAARIDAAGSVLHLESGEQLDYDVLSLDIGSTAYPPEGAGPQLLPMRPLSRLNERWETLREHVRALPPGAACSVLVVGGGAAGVESVLAAKHQLAEWAPHVAFGYALATQGKAALPALARSAARKIGAHFERHGIRVIHDFEAARLDHAGVASRDGRTLAADVVLWATGAKAHGWPAAAGIAQDSAGFIKVDSDLRSVSHPNIFAAGDCASFAVAVPKAGVFAVRMGPVLAHNLRALLGGRPLEKFVAQKRHLVLLGTGGEHAVAAWGPLSWQGRWVWRWKRRIDQRFLARHNGAVQIN</sequence>
<dbReference type="EMBL" id="PXWF02000271">
    <property type="protein sequence ID" value="PWF44032.1"/>
    <property type="molecule type" value="Genomic_DNA"/>
</dbReference>
<comment type="cofactor">
    <cofactor evidence="1">
        <name>FAD</name>
        <dbReference type="ChEBI" id="CHEBI:57692"/>
    </cofactor>
</comment>
<proteinExistence type="predicted"/>
<evidence type="ECO:0000313" key="7">
    <source>
        <dbReference type="Proteomes" id="UP000241421"/>
    </source>
</evidence>
<keyword evidence="7" id="KW-1185">Reference proteome</keyword>
<organism evidence="6 7">
    <name type="scientific">Massilia glaciei</name>
    <dbReference type="NCBI Taxonomy" id="1524097"/>
    <lineage>
        <taxon>Bacteria</taxon>
        <taxon>Pseudomonadati</taxon>
        <taxon>Pseudomonadota</taxon>
        <taxon>Betaproteobacteria</taxon>
        <taxon>Burkholderiales</taxon>
        <taxon>Oxalobacteraceae</taxon>
        <taxon>Telluria group</taxon>
        <taxon>Massilia</taxon>
    </lineage>
</organism>
<keyword evidence="2" id="KW-0285">Flavoprotein</keyword>
<dbReference type="GO" id="GO:0019646">
    <property type="term" value="P:aerobic electron transport chain"/>
    <property type="evidence" value="ECO:0007669"/>
    <property type="project" value="TreeGrafter"/>
</dbReference>
<dbReference type="InterPro" id="IPR036188">
    <property type="entry name" value="FAD/NAD-bd_sf"/>
</dbReference>
<dbReference type="PANTHER" id="PTHR42913:SF9">
    <property type="entry name" value="SLR1591 PROTEIN"/>
    <property type="match status" value="1"/>
</dbReference>
<dbReference type="SUPFAM" id="SSF51905">
    <property type="entry name" value="FAD/NAD(P)-binding domain"/>
    <property type="match status" value="2"/>
</dbReference>
<dbReference type="RefSeq" id="WP_106759092.1">
    <property type="nucleotide sequence ID" value="NZ_PXWF02000271.1"/>
</dbReference>
<evidence type="ECO:0000256" key="4">
    <source>
        <dbReference type="ARBA" id="ARBA00023002"/>
    </source>
</evidence>
<evidence type="ECO:0000259" key="5">
    <source>
        <dbReference type="Pfam" id="PF07992"/>
    </source>
</evidence>
<evidence type="ECO:0000256" key="2">
    <source>
        <dbReference type="ARBA" id="ARBA00022630"/>
    </source>
</evidence>
<dbReference type="InterPro" id="IPR017584">
    <property type="entry name" value="Pyridine_nucleo_diS_OxRdtase_N"/>
</dbReference>
<dbReference type="PRINTS" id="PR00368">
    <property type="entry name" value="FADPNR"/>
</dbReference>
<dbReference type="NCBIfam" id="TIGR03169">
    <property type="entry name" value="Nterm_to_SelD"/>
    <property type="match status" value="1"/>
</dbReference>
<dbReference type="InterPro" id="IPR051169">
    <property type="entry name" value="NADH-Q_oxidoreductase"/>
</dbReference>
<evidence type="ECO:0000256" key="1">
    <source>
        <dbReference type="ARBA" id="ARBA00001974"/>
    </source>
</evidence>
<dbReference type="PANTHER" id="PTHR42913">
    <property type="entry name" value="APOPTOSIS-INDUCING FACTOR 1"/>
    <property type="match status" value="1"/>
</dbReference>
<dbReference type="InterPro" id="IPR023753">
    <property type="entry name" value="FAD/NAD-binding_dom"/>
</dbReference>
<accession>A0A2U2HGM7</accession>
<protein>
    <submittedName>
        <fullName evidence="6">Pyridine nucleotide-disulfide oxidoreductase</fullName>
    </submittedName>
</protein>
<dbReference type="Proteomes" id="UP000241421">
    <property type="component" value="Unassembled WGS sequence"/>
</dbReference>
<keyword evidence="4" id="KW-0560">Oxidoreductase</keyword>
<keyword evidence="3" id="KW-0274">FAD</keyword>